<evidence type="ECO:0000313" key="1">
    <source>
        <dbReference type="EMBL" id="CAI8029684.1"/>
    </source>
</evidence>
<protein>
    <submittedName>
        <fullName evidence="1">Uncharacterized protein</fullName>
    </submittedName>
</protein>
<organism evidence="1 2">
    <name type="scientific">Geodia barretti</name>
    <name type="common">Barrett's horny sponge</name>
    <dbReference type="NCBI Taxonomy" id="519541"/>
    <lineage>
        <taxon>Eukaryota</taxon>
        <taxon>Metazoa</taxon>
        <taxon>Porifera</taxon>
        <taxon>Demospongiae</taxon>
        <taxon>Heteroscleromorpha</taxon>
        <taxon>Tetractinellida</taxon>
        <taxon>Astrophorina</taxon>
        <taxon>Geodiidae</taxon>
        <taxon>Geodia</taxon>
    </lineage>
</organism>
<dbReference type="AlphaFoldDB" id="A0AA35SHF7"/>
<comment type="caution">
    <text evidence="1">The sequence shown here is derived from an EMBL/GenBank/DDBJ whole genome shotgun (WGS) entry which is preliminary data.</text>
</comment>
<proteinExistence type="predicted"/>
<reference evidence="1" key="1">
    <citation type="submission" date="2023-03" db="EMBL/GenBank/DDBJ databases">
        <authorList>
            <person name="Steffen K."/>
            <person name="Cardenas P."/>
        </authorList>
    </citation>
    <scope>NUCLEOTIDE SEQUENCE</scope>
</reference>
<gene>
    <name evidence="1" type="ORF">GBAR_LOCUS16839</name>
</gene>
<dbReference type="Proteomes" id="UP001174909">
    <property type="component" value="Unassembled WGS sequence"/>
</dbReference>
<sequence length="161" mass="17769">MGNCCCCAGSAADPSDQAITAQILTNKFVRYRGFVVLVRYVFPSGSKAVYVRDDKVYFDCFSGCIGGYPLKNITSAEVVRDATVRYPDIPVRYAYGLAGYYSTRRENSSFCLNPGVKITGSDGTVIAFVGGEGEMEKFVQDLNTAMKTRQKESELSHFHTY</sequence>
<accession>A0AA35SHF7</accession>
<evidence type="ECO:0000313" key="2">
    <source>
        <dbReference type="Proteomes" id="UP001174909"/>
    </source>
</evidence>
<name>A0AA35SHF7_GEOBA</name>
<dbReference type="EMBL" id="CASHTH010002427">
    <property type="protein sequence ID" value="CAI8029684.1"/>
    <property type="molecule type" value="Genomic_DNA"/>
</dbReference>
<keyword evidence="2" id="KW-1185">Reference proteome</keyword>